<feature type="domain" description="HD" evidence="1">
    <location>
        <begin position="43"/>
        <end position="161"/>
    </location>
</feature>
<dbReference type="SUPFAM" id="SSF109604">
    <property type="entry name" value="HD-domain/PDEase-like"/>
    <property type="match status" value="1"/>
</dbReference>
<dbReference type="Gene3D" id="1.10.3210.10">
    <property type="entry name" value="Hypothetical protein af1432"/>
    <property type="match status" value="1"/>
</dbReference>
<protein>
    <recommendedName>
        <fullName evidence="1">HD domain-containing protein</fullName>
    </recommendedName>
</protein>
<evidence type="ECO:0000313" key="2">
    <source>
        <dbReference type="EMBL" id="KKR42333.1"/>
    </source>
</evidence>
<dbReference type="AlphaFoldDB" id="A0A0G0QQC0"/>
<name>A0A0G0QQC0_9BACT</name>
<organism evidence="2 3">
    <name type="scientific">Candidatus Nomurabacteria bacterium GW2011_GWF2_40_12</name>
    <dbReference type="NCBI Taxonomy" id="1618776"/>
    <lineage>
        <taxon>Bacteria</taxon>
        <taxon>Candidatus Nomuraibacteriota</taxon>
    </lineage>
</organism>
<evidence type="ECO:0000313" key="3">
    <source>
        <dbReference type="Proteomes" id="UP000034301"/>
    </source>
</evidence>
<gene>
    <name evidence="2" type="ORF">UT78_C0016G0006</name>
</gene>
<dbReference type="InterPro" id="IPR006674">
    <property type="entry name" value="HD_domain"/>
</dbReference>
<comment type="caution">
    <text evidence="2">The sequence shown here is derived from an EMBL/GenBank/DDBJ whole genome shotgun (WGS) entry which is preliminary data.</text>
</comment>
<dbReference type="Pfam" id="PF13023">
    <property type="entry name" value="HD_3"/>
    <property type="match status" value="1"/>
</dbReference>
<evidence type="ECO:0000259" key="1">
    <source>
        <dbReference type="Pfam" id="PF13023"/>
    </source>
</evidence>
<accession>A0A0G0QQC0</accession>
<dbReference type="EMBL" id="LBYC01000016">
    <property type="protein sequence ID" value="KKR42333.1"/>
    <property type="molecule type" value="Genomic_DNA"/>
</dbReference>
<proteinExistence type="predicted"/>
<dbReference type="Proteomes" id="UP000034301">
    <property type="component" value="Unassembled WGS sequence"/>
</dbReference>
<sequence length="237" mass="27483">MKRKNSKLDKSLDNIYKFMADNYQGNWSYRWEGVPWMLKNTTGNKNESILAHQWACVGFWLTLKDVCPALSSLVDTQEIYERVWSHDMGETFVGDISQFTQINGGGKDKHVIEQQEIERITKFIPAKTSRKIRGYFKEFEKPREKITKLEALVAKLIDTLQGNHFALVFAEGLGSLQNKDSVKKIVERTTVRTTLQLLKVLKHKGHAKAYKEVLAVVNHHLDYYRKLGIKIDFDYSK</sequence>
<reference evidence="2 3" key="1">
    <citation type="journal article" date="2015" name="Nature">
        <title>rRNA introns, odd ribosomes, and small enigmatic genomes across a large radiation of phyla.</title>
        <authorList>
            <person name="Brown C.T."/>
            <person name="Hug L.A."/>
            <person name="Thomas B.C."/>
            <person name="Sharon I."/>
            <person name="Castelle C.J."/>
            <person name="Singh A."/>
            <person name="Wilkins M.J."/>
            <person name="Williams K.H."/>
            <person name="Banfield J.F."/>
        </authorList>
    </citation>
    <scope>NUCLEOTIDE SEQUENCE [LARGE SCALE GENOMIC DNA]</scope>
</reference>